<organism evidence="3 4">
    <name type="scientific">Brachionus calyciflorus</name>
    <dbReference type="NCBI Taxonomy" id="104777"/>
    <lineage>
        <taxon>Eukaryota</taxon>
        <taxon>Metazoa</taxon>
        <taxon>Spiralia</taxon>
        <taxon>Gnathifera</taxon>
        <taxon>Rotifera</taxon>
        <taxon>Eurotatoria</taxon>
        <taxon>Monogononta</taxon>
        <taxon>Pseudotrocha</taxon>
        <taxon>Ploima</taxon>
        <taxon>Brachionidae</taxon>
        <taxon>Brachionus</taxon>
    </lineage>
</organism>
<keyword evidence="4" id="KW-1185">Reference proteome</keyword>
<dbReference type="EMBL" id="CAJNOC010000591">
    <property type="protein sequence ID" value="CAF0780411.1"/>
    <property type="molecule type" value="Genomic_DNA"/>
</dbReference>
<dbReference type="PANTHER" id="PTHR30411:SF9">
    <property type="entry name" value="MULTIFUNCTIONAL SER_THR-TRNA DEACYLASE PROXP-Y"/>
    <property type="match status" value="1"/>
</dbReference>
<dbReference type="AlphaFoldDB" id="A0A813RC22"/>
<protein>
    <recommendedName>
        <fullName evidence="1">PrdX deacylase domain-containing protein 1</fullName>
    </recommendedName>
</protein>
<evidence type="ECO:0000259" key="2">
    <source>
        <dbReference type="Pfam" id="PF04073"/>
    </source>
</evidence>
<accession>A0A813RC22</accession>
<dbReference type="InterPro" id="IPR036754">
    <property type="entry name" value="YbaK/aa-tRNA-synt-asso_dom_sf"/>
</dbReference>
<dbReference type="Proteomes" id="UP000663879">
    <property type="component" value="Unassembled WGS sequence"/>
</dbReference>
<dbReference type="OrthoDB" id="308744at2759"/>
<feature type="domain" description="YbaK/aminoacyl-tRNA synthetase-associated" evidence="2">
    <location>
        <begin position="26"/>
        <end position="146"/>
    </location>
</feature>
<dbReference type="Pfam" id="PF04073">
    <property type="entry name" value="tRNA_edit"/>
    <property type="match status" value="1"/>
</dbReference>
<evidence type="ECO:0000313" key="3">
    <source>
        <dbReference type="EMBL" id="CAF0780411.1"/>
    </source>
</evidence>
<comment type="caution">
    <text evidence="3">The sequence shown here is derived from an EMBL/GenBank/DDBJ whole genome shotgun (WGS) entry which is preliminary data.</text>
</comment>
<proteinExistence type="predicted"/>
<dbReference type="GO" id="GO:0002161">
    <property type="term" value="F:aminoacyl-tRNA deacylase activity"/>
    <property type="evidence" value="ECO:0007669"/>
    <property type="project" value="InterPro"/>
</dbReference>
<dbReference type="Gene3D" id="3.90.960.10">
    <property type="entry name" value="YbaK/aminoacyl-tRNA synthetase-associated domain"/>
    <property type="match status" value="1"/>
</dbReference>
<dbReference type="InterPro" id="IPR007214">
    <property type="entry name" value="YbaK/aa-tRNA-synth-assoc-dom"/>
</dbReference>
<name>A0A813RC22_9BILA</name>
<gene>
    <name evidence="3" type="ORF">OXX778_LOCUS5429</name>
</gene>
<evidence type="ECO:0000313" key="4">
    <source>
        <dbReference type="Proteomes" id="UP000663879"/>
    </source>
</evidence>
<sequence>MSDKTVYEKICEFLNENAIEYKAISHEPTYTSEESAKARGEDLSIGGKAILMKIDDNFYLFVISASRKLNSKKIKEYLKSKKLRFCTSQELFDLSQLVPGSVPPFGQPILPFKLFLDKSILNNDRIAFNAGSLTNSIIFKTQDYIKVANPEIFDFSE</sequence>
<reference evidence="3" key="1">
    <citation type="submission" date="2021-02" db="EMBL/GenBank/DDBJ databases">
        <authorList>
            <person name="Nowell W R."/>
        </authorList>
    </citation>
    <scope>NUCLEOTIDE SEQUENCE</scope>
    <source>
        <strain evidence="3">Ploen Becks lab</strain>
    </source>
</reference>
<dbReference type="SUPFAM" id="SSF55826">
    <property type="entry name" value="YbaK/ProRS associated domain"/>
    <property type="match status" value="1"/>
</dbReference>
<dbReference type="PANTHER" id="PTHR30411">
    <property type="entry name" value="CYTOPLASMIC PROTEIN"/>
    <property type="match status" value="1"/>
</dbReference>
<evidence type="ECO:0000256" key="1">
    <source>
        <dbReference type="ARBA" id="ARBA00031612"/>
    </source>
</evidence>